<keyword evidence="1" id="KW-0472">Membrane</keyword>
<gene>
    <name evidence="2" type="ORF">M8A51_14080</name>
</gene>
<feature type="transmembrane region" description="Helical" evidence="1">
    <location>
        <begin position="200"/>
        <end position="219"/>
    </location>
</feature>
<keyword evidence="1" id="KW-0812">Transmembrane</keyword>
<evidence type="ECO:0000313" key="3">
    <source>
        <dbReference type="Proteomes" id="UP001165541"/>
    </source>
</evidence>
<feature type="transmembrane region" description="Helical" evidence="1">
    <location>
        <begin position="231"/>
        <end position="255"/>
    </location>
</feature>
<evidence type="ECO:0000313" key="2">
    <source>
        <dbReference type="EMBL" id="MCM5680651.1"/>
    </source>
</evidence>
<feature type="transmembrane region" description="Helical" evidence="1">
    <location>
        <begin position="24"/>
        <end position="44"/>
    </location>
</feature>
<sequence>MRSFTCLRRVFVHEAKVLWADRSLWLVCGLVALLVAYSLFNGIADIRGRERTVADLQSRQAAREQKNIELLQRVLSGQERPDPFSNPADPASVGGGMGARYTVMPYLPLAPMAIGQSDMNPNYYKVSYRSKATFMYDGELESPWHLLSGTFDLAFVVVVLLPLAVFALSWNLLSAEREQGILKLLLSQPLSLTTLLAGKVALRAVALLGTVALVVLLVLGASRAAPAGAGAWGQLAASIVVITFYAGFWFALAAAVNALGRSSAFNALVLVTGWVLLVLVAPVVMNLAVSLASPAPSRVELSTRTRLITIDALNRYNDLLSADYRYVEAPESLLPKNGRFEVAHRRRAHYLMGRDTDREIEALLARFDEQLNRQQDLVERWSWWSPAVVTYEALGNLAGTGSKRYLHFKQQVESYHAQWRAFFEPKVLDGLAMTESDFSQLPRFQWQEVAAADRTARWLRHGLYLVLPALLLAFLGWRRSRTYQILG</sequence>
<feature type="transmembrane region" description="Helical" evidence="1">
    <location>
        <begin position="153"/>
        <end position="173"/>
    </location>
</feature>
<dbReference type="Pfam" id="PF12040">
    <property type="entry name" value="DUF3526"/>
    <property type="match status" value="1"/>
</dbReference>
<comment type="caution">
    <text evidence="2">The sequence shown here is derived from an EMBL/GenBank/DDBJ whole genome shotgun (WGS) entry which is preliminary data.</text>
</comment>
<dbReference type="InterPro" id="IPR021913">
    <property type="entry name" value="DUF3526"/>
</dbReference>
<feature type="transmembrane region" description="Helical" evidence="1">
    <location>
        <begin position="458"/>
        <end position="477"/>
    </location>
</feature>
<name>A0ABT0YPK5_9BURK</name>
<dbReference type="Proteomes" id="UP001165541">
    <property type="component" value="Unassembled WGS sequence"/>
</dbReference>
<dbReference type="Pfam" id="PF12679">
    <property type="entry name" value="ABC2_membrane_2"/>
    <property type="match status" value="1"/>
</dbReference>
<keyword evidence="1" id="KW-1133">Transmembrane helix</keyword>
<dbReference type="EMBL" id="JAMKFE010000007">
    <property type="protein sequence ID" value="MCM5680651.1"/>
    <property type="molecule type" value="Genomic_DNA"/>
</dbReference>
<keyword evidence="3" id="KW-1185">Reference proteome</keyword>
<dbReference type="RefSeq" id="WP_259371989.1">
    <property type="nucleotide sequence ID" value="NZ_JAMKFE010000007.1"/>
</dbReference>
<organism evidence="2 3">
    <name type="scientific">Caldimonas mangrovi</name>
    <dbReference type="NCBI Taxonomy" id="2944811"/>
    <lineage>
        <taxon>Bacteria</taxon>
        <taxon>Pseudomonadati</taxon>
        <taxon>Pseudomonadota</taxon>
        <taxon>Betaproteobacteria</taxon>
        <taxon>Burkholderiales</taxon>
        <taxon>Sphaerotilaceae</taxon>
        <taxon>Caldimonas</taxon>
    </lineage>
</organism>
<feature type="transmembrane region" description="Helical" evidence="1">
    <location>
        <begin position="267"/>
        <end position="289"/>
    </location>
</feature>
<evidence type="ECO:0000256" key="1">
    <source>
        <dbReference type="SAM" id="Phobius"/>
    </source>
</evidence>
<dbReference type="PANTHER" id="PTHR43471">
    <property type="entry name" value="ABC TRANSPORTER PERMEASE"/>
    <property type="match status" value="1"/>
</dbReference>
<protein>
    <submittedName>
        <fullName evidence="2">DUF3526 domain-containing protein</fullName>
    </submittedName>
</protein>
<reference evidence="2" key="1">
    <citation type="submission" date="2022-05" db="EMBL/GenBank/DDBJ databases">
        <title>Schlegelella sp. nov., isolated from mangrove soil.</title>
        <authorList>
            <person name="Liu Y."/>
            <person name="Ge X."/>
            <person name="Liu W."/>
        </authorList>
    </citation>
    <scope>NUCLEOTIDE SEQUENCE</scope>
    <source>
        <strain evidence="2">S2-27</strain>
    </source>
</reference>
<accession>A0ABT0YPK5</accession>
<dbReference type="PANTHER" id="PTHR43471:SF14">
    <property type="entry name" value="ABC-2 TYPE TRANSPORT SYSTEM PERMEASE PROTEIN"/>
    <property type="match status" value="1"/>
</dbReference>
<proteinExistence type="predicted"/>